<accession>A0A2T6ZHK7</accession>
<dbReference type="EMBL" id="NESQ01000262">
    <property type="protein sequence ID" value="PUU74894.1"/>
    <property type="molecule type" value="Genomic_DNA"/>
</dbReference>
<evidence type="ECO:0000256" key="1">
    <source>
        <dbReference type="SAM" id="MobiDB-lite"/>
    </source>
</evidence>
<comment type="caution">
    <text evidence="2">The sequence shown here is derived from an EMBL/GenBank/DDBJ whole genome shotgun (WGS) entry which is preliminary data.</text>
</comment>
<organism evidence="2 3">
    <name type="scientific">Tuber borchii</name>
    <name type="common">White truffle</name>
    <dbReference type="NCBI Taxonomy" id="42251"/>
    <lineage>
        <taxon>Eukaryota</taxon>
        <taxon>Fungi</taxon>
        <taxon>Dikarya</taxon>
        <taxon>Ascomycota</taxon>
        <taxon>Pezizomycotina</taxon>
        <taxon>Pezizomycetes</taxon>
        <taxon>Pezizales</taxon>
        <taxon>Tuberaceae</taxon>
        <taxon>Tuber</taxon>
    </lineage>
</organism>
<dbReference type="AlphaFoldDB" id="A0A2T6ZHK7"/>
<evidence type="ECO:0000313" key="2">
    <source>
        <dbReference type="EMBL" id="PUU74894.1"/>
    </source>
</evidence>
<name>A0A2T6ZHK7_TUBBO</name>
<feature type="region of interest" description="Disordered" evidence="1">
    <location>
        <begin position="499"/>
        <end position="541"/>
    </location>
</feature>
<evidence type="ECO:0000313" key="3">
    <source>
        <dbReference type="Proteomes" id="UP000244722"/>
    </source>
</evidence>
<feature type="compositionally biased region" description="Polar residues" evidence="1">
    <location>
        <begin position="531"/>
        <end position="541"/>
    </location>
</feature>
<feature type="compositionally biased region" description="Basic and acidic residues" evidence="1">
    <location>
        <begin position="499"/>
        <end position="514"/>
    </location>
</feature>
<feature type="compositionally biased region" description="Basic residues" evidence="1">
    <location>
        <begin position="415"/>
        <end position="427"/>
    </location>
</feature>
<dbReference type="OrthoDB" id="5404115at2759"/>
<protein>
    <submittedName>
        <fullName evidence="2">Uncharacterized protein</fullName>
    </submittedName>
</protein>
<sequence>MPTFDYASTDVIRYLSDGTRTDIIHYIIVTGLENLRISASDFPIRIAGANIPNSEISSLVNLASGLASGELRANSVEETGPGLHDQVDSREGNVGNEHNLSFRWYFLSKVPAKKYLYWSGLPATRYIPKSCLVFLHQAEPTTYQFNWGAIARDSVVYLCHGDGEVESLAPGDPTVTGLTFTNLGEPLDDVTGLDNPGLVTVSPGCYQADLFIDRLMDMNGFESEDGFDISGDEAIPLLLEMASVSKDNISFCENDSLAFHQDSNLDGSQQTIRAMSNTRAHDALDDKSVTGTGGLRTADLSNGKAINSCADFNKTSNYQGTHIGGAGVSVLTNSFAALHDFNINPFAQAEEVMPLYPSVFSPGEQISTFNEGDRGEVCVGSLNTGYSAQVAGWPDIPQGTYDPRAPPFTSLGPKRGGRQSRPKSKHPNPKDALKWPPREKIIGFVPTDGGFCFSDLELFLGRVGGVRNWGAFPPVQVAGEYLPKELKYLDWVGREWDKVGKQNEEGKQDKDGKQDPTLQGSSPPIDERTHTGGNSDSNTGP</sequence>
<dbReference type="Proteomes" id="UP000244722">
    <property type="component" value="Unassembled WGS sequence"/>
</dbReference>
<proteinExistence type="predicted"/>
<feature type="region of interest" description="Disordered" evidence="1">
    <location>
        <begin position="397"/>
        <end position="435"/>
    </location>
</feature>
<reference evidence="2 3" key="1">
    <citation type="submission" date="2017-04" db="EMBL/GenBank/DDBJ databases">
        <title>Draft genome sequence of Tuber borchii Vittad., a whitish edible truffle.</title>
        <authorList>
            <consortium name="DOE Joint Genome Institute"/>
            <person name="Murat C."/>
            <person name="Kuo A."/>
            <person name="Barry K.W."/>
            <person name="Clum A."/>
            <person name="Dockter R.B."/>
            <person name="Fauchery L."/>
            <person name="Iotti M."/>
            <person name="Kohler A."/>
            <person name="Labutti K."/>
            <person name="Lindquist E.A."/>
            <person name="Lipzen A."/>
            <person name="Ohm R.A."/>
            <person name="Wang M."/>
            <person name="Grigoriev I.V."/>
            <person name="Zambonelli A."/>
            <person name="Martin F.M."/>
        </authorList>
    </citation>
    <scope>NUCLEOTIDE SEQUENCE [LARGE SCALE GENOMIC DNA]</scope>
    <source>
        <strain evidence="2 3">Tbo3840</strain>
    </source>
</reference>
<gene>
    <name evidence="2" type="ORF">B9Z19DRAFT_1091500</name>
</gene>
<keyword evidence="3" id="KW-1185">Reference proteome</keyword>